<dbReference type="GO" id="GO:0000156">
    <property type="term" value="F:phosphorelay response regulator activity"/>
    <property type="evidence" value="ECO:0007669"/>
    <property type="project" value="TreeGrafter"/>
</dbReference>
<evidence type="ECO:0000256" key="4">
    <source>
        <dbReference type="ARBA" id="ARBA00023012"/>
    </source>
</evidence>
<dbReference type="Gene3D" id="3.40.50.2300">
    <property type="match status" value="1"/>
</dbReference>
<proteinExistence type="predicted"/>
<feature type="domain" description="Response regulatory" evidence="11">
    <location>
        <begin position="23"/>
        <end position="136"/>
    </location>
</feature>
<dbReference type="PANTHER" id="PTHR48111">
    <property type="entry name" value="REGULATOR OF RPOS"/>
    <property type="match status" value="1"/>
</dbReference>
<evidence type="ECO:0000256" key="2">
    <source>
        <dbReference type="ARBA" id="ARBA00022490"/>
    </source>
</evidence>
<evidence type="ECO:0000256" key="10">
    <source>
        <dbReference type="PROSITE-ProRule" id="PRU01091"/>
    </source>
</evidence>
<evidence type="ECO:0000256" key="9">
    <source>
        <dbReference type="PROSITE-ProRule" id="PRU00169"/>
    </source>
</evidence>
<dbReference type="Gene3D" id="6.10.250.690">
    <property type="match status" value="1"/>
</dbReference>
<evidence type="ECO:0000256" key="8">
    <source>
        <dbReference type="ARBA" id="ARBA00067337"/>
    </source>
</evidence>
<dbReference type="PROSITE" id="PS51755">
    <property type="entry name" value="OMPR_PHOB"/>
    <property type="match status" value="1"/>
</dbReference>
<feature type="modified residue" description="4-aspartylphosphate" evidence="9">
    <location>
        <position position="72"/>
    </location>
</feature>
<feature type="DNA-binding region" description="OmpR/PhoB-type" evidence="10">
    <location>
        <begin position="146"/>
        <end position="244"/>
    </location>
</feature>
<dbReference type="OrthoDB" id="2181430at2"/>
<dbReference type="Proteomes" id="UP000282977">
    <property type="component" value="Unassembled WGS sequence"/>
</dbReference>
<name>A0A437J3K6_9SPHN</name>
<keyword evidence="6 10" id="KW-0238">DNA-binding</keyword>
<keyword evidence="3 9" id="KW-0597">Phosphoprotein</keyword>
<sequence length="249" mass="27793">MMLQKSIQTVVPQGSERCRPTATILIVDDDIVIRTLLANGLAANGYNVHTAANTVEMDLVRQRTSVDLILLDIMMPGEDGLSACHRIERDSGPAVILLSARGEEHDRITGLDMGAAHYLVKPCSLQEVLAHVRAGLRRRPSNENASTNLHFLGWRMNLASHELFDPNGILIDLTDGEFAVLRVFLESPRRVLSRDQLLAAARGRNTDSFDRAIDVQVSRLRRKLKCRGEEIIRTVRNEGYLLVPEVHSM</sequence>
<evidence type="ECO:0000256" key="6">
    <source>
        <dbReference type="ARBA" id="ARBA00023125"/>
    </source>
</evidence>
<dbReference type="CDD" id="cd00383">
    <property type="entry name" value="trans_reg_C"/>
    <property type="match status" value="1"/>
</dbReference>
<dbReference type="AlphaFoldDB" id="A0A437J3K6"/>
<keyword evidence="5" id="KW-0805">Transcription regulation</keyword>
<dbReference type="InterPro" id="IPR039420">
    <property type="entry name" value="WalR-like"/>
</dbReference>
<dbReference type="Pfam" id="PF00072">
    <property type="entry name" value="Response_reg"/>
    <property type="match status" value="1"/>
</dbReference>
<dbReference type="Gene3D" id="1.10.10.10">
    <property type="entry name" value="Winged helix-like DNA-binding domain superfamily/Winged helix DNA-binding domain"/>
    <property type="match status" value="1"/>
</dbReference>
<evidence type="ECO:0000259" key="12">
    <source>
        <dbReference type="PROSITE" id="PS51755"/>
    </source>
</evidence>
<dbReference type="PANTHER" id="PTHR48111:SF4">
    <property type="entry name" value="DNA-BINDING DUAL TRANSCRIPTIONAL REGULATOR OMPR"/>
    <property type="match status" value="1"/>
</dbReference>
<dbReference type="GO" id="GO:0000976">
    <property type="term" value="F:transcription cis-regulatory region binding"/>
    <property type="evidence" value="ECO:0007669"/>
    <property type="project" value="TreeGrafter"/>
</dbReference>
<comment type="subcellular location">
    <subcellularLocation>
        <location evidence="1">Cytoplasm</location>
    </subcellularLocation>
</comment>
<dbReference type="EMBL" id="RZUL01000010">
    <property type="protein sequence ID" value="RVT39126.1"/>
    <property type="molecule type" value="Genomic_DNA"/>
</dbReference>
<organism evidence="13 14">
    <name type="scientific">Sphingobium algorifonticola</name>
    <dbReference type="NCBI Taxonomy" id="2008318"/>
    <lineage>
        <taxon>Bacteria</taxon>
        <taxon>Pseudomonadati</taxon>
        <taxon>Pseudomonadota</taxon>
        <taxon>Alphaproteobacteria</taxon>
        <taxon>Sphingomonadales</taxon>
        <taxon>Sphingomonadaceae</taxon>
        <taxon>Sphingobium</taxon>
    </lineage>
</organism>
<evidence type="ECO:0000259" key="11">
    <source>
        <dbReference type="PROSITE" id="PS50110"/>
    </source>
</evidence>
<keyword evidence="2" id="KW-0963">Cytoplasm</keyword>
<dbReference type="FunFam" id="1.10.10.10:FF:000099">
    <property type="entry name" value="Two-component system response regulator TorR"/>
    <property type="match status" value="1"/>
</dbReference>
<evidence type="ECO:0000313" key="13">
    <source>
        <dbReference type="EMBL" id="RVT39126.1"/>
    </source>
</evidence>
<dbReference type="SMART" id="SM00448">
    <property type="entry name" value="REC"/>
    <property type="match status" value="1"/>
</dbReference>
<keyword evidence="4" id="KW-0902">Two-component regulatory system</keyword>
<comment type="caution">
    <text evidence="13">The sequence shown here is derived from an EMBL/GenBank/DDBJ whole genome shotgun (WGS) entry which is preliminary data.</text>
</comment>
<dbReference type="Pfam" id="PF00486">
    <property type="entry name" value="Trans_reg_C"/>
    <property type="match status" value="1"/>
</dbReference>
<gene>
    <name evidence="13" type="ORF">ENE74_16265</name>
</gene>
<keyword evidence="7" id="KW-0804">Transcription</keyword>
<protein>
    <recommendedName>
        <fullName evidence="8">Regulatory protein VirG</fullName>
    </recommendedName>
</protein>
<evidence type="ECO:0000256" key="5">
    <source>
        <dbReference type="ARBA" id="ARBA00023015"/>
    </source>
</evidence>
<dbReference type="GO" id="GO:0006355">
    <property type="term" value="P:regulation of DNA-templated transcription"/>
    <property type="evidence" value="ECO:0007669"/>
    <property type="project" value="InterPro"/>
</dbReference>
<feature type="domain" description="OmpR/PhoB-type" evidence="12">
    <location>
        <begin position="146"/>
        <end position="244"/>
    </location>
</feature>
<evidence type="ECO:0000256" key="7">
    <source>
        <dbReference type="ARBA" id="ARBA00023163"/>
    </source>
</evidence>
<evidence type="ECO:0000313" key="14">
    <source>
        <dbReference type="Proteomes" id="UP000282977"/>
    </source>
</evidence>
<dbReference type="GO" id="GO:0005829">
    <property type="term" value="C:cytosol"/>
    <property type="evidence" value="ECO:0007669"/>
    <property type="project" value="TreeGrafter"/>
</dbReference>
<accession>A0A437J3K6</accession>
<dbReference type="InterPro" id="IPR016032">
    <property type="entry name" value="Sig_transdc_resp-reg_C-effctor"/>
</dbReference>
<dbReference type="InterPro" id="IPR001867">
    <property type="entry name" value="OmpR/PhoB-type_DNA-bd"/>
</dbReference>
<dbReference type="GO" id="GO:0032993">
    <property type="term" value="C:protein-DNA complex"/>
    <property type="evidence" value="ECO:0007669"/>
    <property type="project" value="TreeGrafter"/>
</dbReference>
<dbReference type="SUPFAM" id="SSF52172">
    <property type="entry name" value="CheY-like"/>
    <property type="match status" value="1"/>
</dbReference>
<dbReference type="CDD" id="cd17574">
    <property type="entry name" value="REC_OmpR"/>
    <property type="match status" value="1"/>
</dbReference>
<reference evidence="13 14" key="1">
    <citation type="submission" date="2019-01" db="EMBL/GenBank/DDBJ databases">
        <authorList>
            <person name="Chen W.-M."/>
        </authorList>
    </citation>
    <scope>NUCLEOTIDE SEQUENCE [LARGE SCALE GENOMIC DNA]</scope>
    <source>
        <strain evidence="13 14">TLA-22</strain>
    </source>
</reference>
<dbReference type="InterPro" id="IPR011006">
    <property type="entry name" value="CheY-like_superfamily"/>
</dbReference>
<evidence type="ECO:0000256" key="1">
    <source>
        <dbReference type="ARBA" id="ARBA00004496"/>
    </source>
</evidence>
<dbReference type="InterPro" id="IPR001789">
    <property type="entry name" value="Sig_transdc_resp-reg_receiver"/>
</dbReference>
<dbReference type="PROSITE" id="PS50110">
    <property type="entry name" value="RESPONSE_REGULATORY"/>
    <property type="match status" value="1"/>
</dbReference>
<dbReference type="SMART" id="SM00862">
    <property type="entry name" value="Trans_reg_C"/>
    <property type="match status" value="1"/>
</dbReference>
<dbReference type="SUPFAM" id="SSF46894">
    <property type="entry name" value="C-terminal effector domain of the bipartite response regulators"/>
    <property type="match status" value="1"/>
</dbReference>
<keyword evidence="14" id="KW-1185">Reference proteome</keyword>
<dbReference type="InterPro" id="IPR036388">
    <property type="entry name" value="WH-like_DNA-bd_sf"/>
</dbReference>
<evidence type="ECO:0000256" key="3">
    <source>
        <dbReference type="ARBA" id="ARBA00022553"/>
    </source>
</evidence>